<evidence type="ECO:0000313" key="6">
    <source>
        <dbReference type="EMBL" id="OJT08306.1"/>
    </source>
</evidence>
<reference evidence="6 7" key="1">
    <citation type="submission" date="2016-10" db="EMBL/GenBank/DDBJ databases">
        <title>Genome sequence of the basidiomycete white-rot fungus Trametes pubescens.</title>
        <authorList>
            <person name="Makela M.R."/>
            <person name="Granchi Z."/>
            <person name="Peng M."/>
            <person name="De Vries R.P."/>
            <person name="Grigoriev I."/>
            <person name="Riley R."/>
            <person name="Hilden K."/>
        </authorList>
    </citation>
    <scope>NUCLEOTIDE SEQUENCE [LARGE SCALE GENOMIC DNA]</scope>
    <source>
        <strain evidence="6 7">FBCC735</strain>
    </source>
</reference>
<comment type="caution">
    <text evidence="6">The sequence shown here is derived from an EMBL/GenBank/DDBJ whole genome shotgun (WGS) entry which is preliminary data.</text>
</comment>
<dbReference type="Proteomes" id="UP000184267">
    <property type="component" value="Unassembled WGS sequence"/>
</dbReference>
<name>A0A1M2VL72_TRAPU</name>
<dbReference type="AlphaFoldDB" id="A0A1M2VL72"/>
<dbReference type="InterPro" id="IPR023798">
    <property type="entry name" value="Ribosomal_uS7_dom"/>
</dbReference>
<evidence type="ECO:0000256" key="2">
    <source>
        <dbReference type="ARBA" id="ARBA00022980"/>
    </source>
</evidence>
<keyword evidence="2 6" id="KW-0689">Ribosomal protein</keyword>
<proteinExistence type="inferred from homology"/>
<dbReference type="InterPro" id="IPR047988">
    <property type="entry name" value="Ribosomal_uS7m_fungi"/>
</dbReference>
<dbReference type="OMA" id="ARMAIAW"/>
<evidence type="ECO:0000259" key="5">
    <source>
        <dbReference type="Pfam" id="PF00177"/>
    </source>
</evidence>
<dbReference type="OrthoDB" id="9972728at2759"/>
<keyword evidence="7" id="KW-1185">Reference proteome</keyword>
<dbReference type="GO" id="GO:1990904">
    <property type="term" value="C:ribonucleoprotein complex"/>
    <property type="evidence" value="ECO:0007669"/>
    <property type="project" value="UniProtKB-KW"/>
</dbReference>
<dbReference type="InterPro" id="IPR000235">
    <property type="entry name" value="Ribosomal_uS7"/>
</dbReference>
<dbReference type="PANTHER" id="PTHR11205">
    <property type="entry name" value="RIBOSOMAL PROTEIN S7"/>
    <property type="match status" value="1"/>
</dbReference>
<dbReference type="Gene3D" id="1.10.455.10">
    <property type="entry name" value="Ribosomal protein S7 domain"/>
    <property type="match status" value="1"/>
</dbReference>
<dbReference type="PIRSF" id="PIRSF002122">
    <property type="entry name" value="RPS7p_RPS7a_RPS5e_RPS7o"/>
    <property type="match status" value="1"/>
</dbReference>
<accession>A0A1M2VL72</accession>
<dbReference type="GO" id="GO:0006412">
    <property type="term" value="P:translation"/>
    <property type="evidence" value="ECO:0007669"/>
    <property type="project" value="InterPro"/>
</dbReference>
<dbReference type="SUPFAM" id="SSF47973">
    <property type="entry name" value="Ribosomal protein S7"/>
    <property type="match status" value="1"/>
</dbReference>
<protein>
    <submittedName>
        <fullName evidence="6">37S ribosomal protein S7, mitochondrial</fullName>
    </submittedName>
</protein>
<sequence>MLASIRHSAARVSLRRAVNVRTLASSAAPDAAKETGTDASEDPIFSPLDTTEPQAVASSSYLTPTPPTPVSTANIRVPPAEDPLLHLFTSLVMKDGRRHEAQRATTQMLLHLHAFTQQEPLPLLREAVTRAAPLLRCQQFKRAAKQFVFPTPLNERQRAHKALSWILDASEKKGGKNMPERVAREIIAVLNGKSVALTQKENVHKLAVLHRCVVYSLAFALVRNGFLTGFVLQRERFEATEGLI</sequence>
<feature type="domain" description="Small ribosomal subunit protein uS7" evidence="5">
    <location>
        <begin position="81"/>
        <end position="208"/>
    </location>
</feature>
<evidence type="ECO:0000256" key="3">
    <source>
        <dbReference type="ARBA" id="ARBA00023274"/>
    </source>
</evidence>
<dbReference type="GO" id="GO:0005840">
    <property type="term" value="C:ribosome"/>
    <property type="evidence" value="ECO:0007669"/>
    <property type="project" value="UniProtKB-KW"/>
</dbReference>
<comment type="similarity">
    <text evidence="1">Belongs to the universal ribosomal protein uS7 family.</text>
</comment>
<evidence type="ECO:0000256" key="1">
    <source>
        <dbReference type="ARBA" id="ARBA00007151"/>
    </source>
</evidence>
<evidence type="ECO:0000256" key="4">
    <source>
        <dbReference type="SAM" id="MobiDB-lite"/>
    </source>
</evidence>
<feature type="region of interest" description="Disordered" evidence="4">
    <location>
        <begin position="25"/>
        <end position="50"/>
    </location>
</feature>
<dbReference type="CDD" id="cd14868">
    <property type="entry name" value="uS7_Mitochondria_Fungi"/>
    <property type="match status" value="1"/>
</dbReference>
<organism evidence="6 7">
    <name type="scientific">Trametes pubescens</name>
    <name type="common">White-rot fungus</name>
    <dbReference type="NCBI Taxonomy" id="154538"/>
    <lineage>
        <taxon>Eukaryota</taxon>
        <taxon>Fungi</taxon>
        <taxon>Dikarya</taxon>
        <taxon>Basidiomycota</taxon>
        <taxon>Agaricomycotina</taxon>
        <taxon>Agaricomycetes</taxon>
        <taxon>Polyporales</taxon>
        <taxon>Polyporaceae</taxon>
        <taxon>Trametes</taxon>
    </lineage>
</organism>
<dbReference type="InterPro" id="IPR036823">
    <property type="entry name" value="Ribosomal_uS7_dom_sf"/>
</dbReference>
<dbReference type="EMBL" id="MNAD01001066">
    <property type="protein sequence ID" value="OJT08306.1"/>
    <property type="molecule type" value="Genomic_DNA"/>
</dbReference>
<gene>
    <name evidence="6" type="ORF">TRAPUB_845</name>
</gene>
<keyword evidence="3" id="KW-0687">Ribonucleoprotein</keyword>
<dbReference type="STRING" id="154538.A0A1M2VL72"/>
<dbReference type="Pfam" id="PF00177">
    <property type="entry name" value="Ribosomal_S7"/>
    <property type="match status" value="1"/>
</dbReference>
<evidence type="ECO:0000313" key="7">
    <source>
        <dbReference type="Proteomes" id="UP000184267"/>
    </source>
</evidence>